<feature type="transmembrane region" description="Helical" evidence="7">
    <location>
        <begin position="16"/>
        <end position="36"/>
    </location>
</feature>
<keyword evidence="4 7" id="KW-0812">Transmembrane</keyword>
<feature type="transmembrane region" description="Helical" evidence="7">
    <location>
        <begin position="310"/>
        <end position="335"/>
    </location>
</feature>
<dbReference type="PANTHER" id="PTHR43414:SF6">
    <property type="entry name" value="MULTIDRUG RESISTANCE PROTEIN MDTG"/>
    <property type="match status" value="1"/>
</dbReference>
<keyword evidence="2" id="KW-0813">Transport</keyword>
<evidence type="ECO:0000313" key="10">
    <source>
        <dbReference type="Proteomes" id="UP000004923"/>
    </source>
</evidence>
<dbReference type="GO" id="GO:0022857">
    <property type="term" value="F:transmembrane transporter activity"/>
    <property type="evidence" value="ECO:0007669"/>
    <property type="project" value="InterPro"/>
</dbReference>
<dbReference type="Gene3D" id="1.20.1250.20">
    <property type="entry name" value="MFS general substrate transporter like domains"/>
    <property type="match status" value="1"/>
</dbReference>
<feature type="transmembrane region" description="Helical" evidence="7">
    <location>
        <begin position="56"/>
        <end position="76"/>
    </location>
</feature>
<dbReference type="InterPro" id="IPR036259">
    <property type="entry name" value="MFS_trans_sf"/>
</dbReference>
<keyword evidence="5 7" id="KW-1133">Transmembrane helix</keyword>
<dbReference type="Pfam" id="PF07690">
    <property type="entry name" value="MFS_1"/>
    <property type="match status" value="1"/>
</dbReference>
<dbReference type="eggNOG" id="COG2814">
    <property type="taxonomic scope" value="Bacteria"/>
</dbReference>
<sequence length="405" mass="43184">MILFYFEVDFMKNWKIVLAILTVNVVLMAAGYTMLIPFLPMYLMNELGVSADDVKMWNGAIFSITFLIGGIMAPIWGKMADTHGKKMMAVRAGAGLALSYFLGGIVTTPEQMFGVRVLQGFAAGLWSACLAIATSLVPMEKLGVSLGIMQAGLTCGNVIGPLVGGSLATLFGMRASFFVAGGLLTIITLVFMFYIPEPPKAEPKKLASKPQVQLLQQPVIRETLIYIAVAQMVILLIQPILSLYIAELNHGEGNIMFLSGVAFSLVGIASAITAPSWGRFGQEHGFYKALCAATLLSGLMSAVTAMPQTLLLFCVCNFCYGLCCAGIQPSLSAVLASNTTTDQRGRVFGFMFSAQQFGSMVGPVLGGAIATFAPLQSLFVVAGVILFGISACVWLRHGHEQNIVA</sequence>
<feature type="transmembrane region" description="Helical" evidence="7">
    <location>
        <begin position="88"/>
        <end position="106"/>
    </location>
</feature>
<feature type="transmembrane region" description="Helical" evidence="7">
    <location>
        <begin position="286"/>
        <end position="304"/>
    </location>
</feature>
<evidence type="ECO:0000256" key="2">
    <source>
        <dbReference type="ARBA" id="ARBA00022448"/>
    </source>
</evidence>
<feature type="domain" description="Major facilitator superfamily (MFS) profile" evidence="8">
    <location>
        <begin position="17"/>
        <end position="400"/>
    </location>
</feature>
<keyword evidence="6 7" id="KW-0472">Membrane</keyword>
<keyword evidence="3" id="KW-1003">Cell membrane</keyword>
<dbReference type="AlphaFoldDB" id="E8LCH1"/>
<evidence type="ECO:0000256" key="1">
    <source>
        <dbReference type="ARBA" id="ARBA00004651"/>
    </source>
</evidence>
<evidence type="ECO:0000256" key="7">
    <source>
        <dbReference type="SAM" id="Phobius"/>
    </source>
</evidence>
<keyword evidence="10" id="KW-1185">Reference proteome</keyword>
<comment type="subcellular location">
    <subcellularLocation>
        <location evidence="1">Cell membrane</location>
        <topology evidence="1">Multi-pass membrane protein</topology>
    </subcellularLocation>
</comment>
<feature type="transmembrane region" description="Helical" evidence="7">
    <location>
        <begin position="257"/>
        <end position="274"/>
    </location>
</feature>
<evidence type="ECO:0000256" key="3">
    <source>
        <dbReference type="ARBA" id="ARBA00022475"/>
    </source>
</evidence>
<feature type="transmembrane region" description="Helical" evidence="7">
    <location>
        <begin position="151"/>
        <end position="171"/>
    </location>
</feature>
<feature type="transmembrane region" description="Helical" evidence="7">
    <location>
        <begin position="375"/>
        <end position="395"/>
    </location>
</feature>
<dbReference type="InterPro" id="IPR020846">
    <property type="entry name" value="MFS_dom"/>
</dbReference>
<reference evidence="9 10" key="1">
    <citation type="submission" date="2011-01" db="EMBL/GenBank/DDBJ databases">
        <authorList>
            <person name="Weinstock G."/>
            <person name="Sodergren E."/>
            <person name="Clifton S."/>
            <person name="Fulton L."/>
            <person name="Fulton B."/>
            <person name="Courtney L."/>
            <person name="Fronick C."/>
            <person name="Harrison M."/>
            <person name="Strong C."/>
            <person name="Farmer C."/>
            <person name="Delahaunty K."/>
            <person name="Markovic C."/>
            <person name="Hall O."/>
            <person name="Minx P."/>
            <person name="Tomlinson C."/>
            <person name="Mitreva M."/>
            <person name="Hou S."/>
            <person name="Chen J."/>
            <person name="Wollam A."/>
            <person name="Pepin K.H."/>
            <person name="Johnson M."/>
            <person name="Bhonagiri V."/>
            <person name="Zhang X."/>
            <person name="Suruliraj S."/>
            <person name="Warren W."/>
            <person name="Chinwalla A."/>
            <person name="Mardis E.R."/>
            <person name="Wilson R.K."/>
        </authorList>
    </citation>
    <scope>NUCLEOTIDE SEQUENCE [LARGE SCALE GENOMIC DNA]</scope>
    <source>
        <strain evidence="9 10">YIT 12067</strain>
    </source>
</reference>
<feature type="transmembrane region" description="Helical" evidence="7">
    <location>
        <begin position="118"/>
        <end position="139"/>
    </location>
</feature>
<feature type="transmembrane region" description="Helical" evidence="7">
    <location>
        <begin position="347"/>
        <end position="369"/>
    </location>
</feature>
<accession>E8LCH1</accession>
<protein>
    <submittedName>
        <fullName evidence="9">Transporter, major facilitator family protein</fullName>
    </submittedName>
</protein>
<evidence type="ECO:0000256" key="5">
    <source>
        <dbReference type="ARBA" id="ARBA00022989"/>
    </source>
</evidence>
<evidence type="ECO:0000256" key="4">
    <source>
        <dbReference type="ARBA" id="ARBA00022692"/>
    </source>
</evidence>
<proteinExistence type="predicted"/>
<dbReference type="GO" id="GO:0005886">
    <property type="term" value="C:plasma membrane"/>
    <property type="evidence" value="ECO:0007669"/>
    <property type="project" value="UniProtKB-SubCell"/>
</dbReference>
<feature type="transmembrane region" description="Helical" evidence="7">
    <location>
        <begin position="224"/>
        <end position="245"/>
    </location>
</feature>
<dbReference type="HOGENOM" id="CLU_001265_57_3_9"/>
<dbReference type="Proteomes" id="UP000004923">
    <property type="component" value="Unassembled WGS sequence"/>
</dbReference>
<dbReference type="PANTHER" id="PTHR43414">
    <property type="entry name" value="MULTIDRUG RESISTANCE PROTEIN MDTG"/>
    <property type="match status" value="1"/>
</dbReference>
<evidence type="ECO:0000313" key="9">
    <source>
        <dbReference type="EMBL" id="EFY05406.1"/>
    </source>
</evidence>
<name>E8LCH1_9FIRM</name>
<dbReference type="PRINTS" id="PR01035">
    <property type="entry name" value="TCRTETA"/>
</dbReference>
<dbReference type="EMBL" id="AEVN01000021">
    <property type="protein sequence ID" value="EFY05406.1"/>
    <property type="molecule type" value="Genomic_DNA"/>
</dbReference>
<dbReference type="PROSITE" id="PS50850">
    <property type="entry name" value="MFS"/>
    <property type="match status" value="1"/>
</dbReference>
<dbReference type="InterPro" id="IPR001958">
    <property type="entry name" value="Tet-R_TetA/multi-R_MdtG-like"/>
</dbReference>
<feature type="transmembrane region" description="Helical" evidence="7">
    <location>
        <begin position="177"/>
        <end position="195"/>
    </location>
</feature>
<dbReference type="InterPro" id="IPR011701">
    <property type="entry name" value="MFS"/>
</dbReference>
<organism evidence="9 10">
    <name type="scientific">Phascolarctobacterium succinatutens YIT 12067</name>
    <dbReference type="NCBI Taxonomy" id="626939"/>
    <lineage>
        <taxon>Bacteria</taxon>
        <taxon>Bacillati</taxon>
        <taxon>Bacillota</taxon>
        <taxon>Negativicutes</taxon>
        <taxon>Acidaminococcales</taxon>
        <taxon>Acidaminococcaceae</taxon>
        <taxon>Phascolarctobacterium</taxon>
    </lineage>
</organism>
<gene>
    <name evidence="9" type="ORF">HMPREF9443_00540</name>
</gene>
<dbReference type="SUPFAM" id="SSF103473">
    <property type="entry name" value="MFS general substrate transporter"/>
    <property type="match status" value="1"/>
</dbReference>
<evidence type="ECO:0000259" key="8">
    <source>
        <dbReference type="PROSITE" id="PS50850"/>
    </source>
</evidence>
<evidence type="ECO:0000256" key="6">
    <source>
        <dbReference type="ARBA" id="ARBA00023136"/>
    </source>
</evidence>
<comment type="caution">
    <text evidence="9">The sequence shown here is derived from an EMBL/GenBank/DDBJ whole genome shotgun (WGS) entry which is preliminary data.</text>
</comment>